<evidence type="ECO:0000313" key="2">
    <source>
        <dbReference type="EMBL" id="RAP37378.1"/>
    </source>
</evidence>
<keyword evidence="1" id="KW-0812">Transmembrane</keyword>
<feature type="transmembrane region" description="Helical" evidence="1">
    <location>
        <begin position="69"/>
        <end position="86"/>
    </location>
</feature>
<protein>
    <submittedName>
        <fullName evidence="2">Uncharacterized protein</fullName>
    </submittedName>
</protein>
<keyword evidence="1" id="KW-0472">Membrane</keyword>
<sequence length="269" mass="29661">MSGYPLIGYFFSQTAASETPAQGKSPESSSETVISRFARPDHAFSASSETDRKILTDLTEKFKKRLEEYHSANVLGVILLSATVGLYISSYIFIPVFLSLFAGMGAGYELKSIGERERLYKQARADLIDVYQWAMGKDTGDHCNKMNCDEVRDLIFILGNYVPSATIITWKNAEPRGGTSLGAMEAIAAAVSAVKSMFTSTAEPDEQQKKLQDFLVYLAQDSHIKTLAYQVYGQDADGIGKLAWQAIQPELQRRKDSAVNYARSAFTAS</sequence>
<proteinExistence type="predicted"/>
<dbReference type="AlphaFoldDB" id="A0A364LLF2"/>
<name>A0A364LLF2_9GAMM</name>
<reference evidence="2 3" key="1">
    <citation type="submission" date="2017-02" db="EMBL/GenBank/DDBJ databases">
        <title>Legionella quilivanii strain from human: case report and whole genome sequencing analysis.</title>
        <authorList>
            <person name="Lalancette C."/>
            <person name="Leduc J.-M."/>
            <person name="Levesque S."/>
            <person name="Fournier E."/>
            <person name="Saoud J."/>
            <person name="Faucher S.P."/>
            <person name="Bernard K."/>
            <person name="Martineau C."/>
            <person name="Longtin J."/>
        </authorList>
    </citation>
    <scope>NUCLEOTIDE SEQUENCE [LARGE SCALE GENOMIC DNA]</scope>
    <source>
        <strain evidence="2 3">ID143958</strain>
    </source>
</reference>
<accession>A0A364LLF2</accession>
<gene>
    <name evidence="2" type="ORF">B1207_04170</name>
</gene>
<evidence type="ECO:0000256" key="1">
    <source>
        <dbReference type="SAM" id="Phobius"/>
    </source>
</evidence>
<dbReference type="Proteomes" id="UP000249458">
    <property type="component" value="Unassembled WGS sequence"/>
</dbReference>
<dbReference type="EMBL" id="MVJN01000003">
    <property type="protein sequence ID" value="RAP37378.1"/>
    <property type="molecule type" value="Genomic_DNA"/>
</dbReference>
<comment type="caution">
    <text evidence="2">The sequence shown here is derived from an EMBL/GenBank/DDBJ whole genome shotgun (WGS) entry which is preliminary data.</text>
</comment>
<organism evidence="2 3">
    <name type="scientific">Legionella quinlivanii</name>
    <dbReference type="NCBI Taxonomy" id="45073"/>
    <lineage>
        <taxon>Bacteria</taxon>
        <taxon>Pseudomonadati</taxon>
        <taxon>Pseudomonadota</taxon>
        <taxon>Gammaproteobacteria</taxon>
        <taxon>Legionellales</taxon>
        <taxon>Legionellaceae</taxon>
        <taxon>Legionella</taxon>
    </lineage>
</organism>
<dbReference type="RefSeq" id="WP_112218745.1">
    <property type="nucleotide sequence ID" value="NZ_MVJN01000003.1"/>
</dbReference>
<evidence type="ECO:0000313" key="3">
    <source>
        <dbReference type="Proteomes" id="UP000249458"/>
    </source>
</evidence>
<keyword evidence="1" id="KW-1133">Transmembrane helix</keyword>